<dbReference type="InterPro" id="IPR026349">
    <property type="entry name" value="CHP04255"/>
</dbReference>
<sequence>MSGSFQKAPLVYVTANVRLVEIPELDEADERKLHHAMIRAGLTERRESVSHGFDLNQLHQAMNNPGQPGFKGAKEEVRWGFFGPDSNESLIVDRDNLEYRVTEYGKYENFIRRFSEILEGLKSIEILGYLDTNEITLTYCDAIIPVYGRELKEYFSNKASVLPLDFVSDHQQSDLFQTGQLQVTRVIAPNEKIAVHLEQLPFNSNGKPAKWLTGPVSEPDQRFSMKLQLRDEWLKDRPSGSYFGLLTTQASKIVKTKINALNVEEVFTSSHQVTKETFNEIINRSVCDEDWLYTEAY</sequence>
<dbReference type="RefSeq" id="WP_099619994.1">
    <property type="nucleotide sequence ID" value="NZ_KZ319345.1"/>
</dbReference>
<comment type="caution">
    <text evidence="1">The sequence shown here is derived from an EMBL/GenBank/DDBJ whole genome shotgun (WGS) entry which is preliminary data.</text>
</comment>
<name>A0A2G1VA58_9GAMM</name>
<gene>
    <name evidence="1" type="ORF">CLH62_20300</name>
</gene>
<proteinExistence type="predicted"/>
<keyword evidence="2" id="KW-1185">Reference proteome</keyword>
<organism evidence="1 2">
    <name type="scientific">Marinobacter guineae</name>
    <dbReference type="NCBI Taxonomy" id="432303"/>
    <lineage>
        <taxon>Bacteria</taxon>
        <taxon>Pseudomonadati</taxon>
        <taxon>Pseudomonadota</taxon>
        <taxon>Gammaproteobacteria</taxon>
        <taxon>Pseudomonadales</taxon>
        <taxon>Marinobacteraceae</taxon>
        <taxon>Marinobacter</taxon>
    </lineage>
</organism>
<dbReference type="AlphaFoldDB" id="A0A2G1VA58"/>
<accession>A0A2G1VA58</accession>
<evidence type="ECO:0000313" key="2">
    <source>
        <dbReference type="Proteomes" id="UP000229044"/>
    </source>
</evidence>
<dbReference type="NCBIfam" id="TIGR04255">
    <property type="entry name" value="sporadTIGR04255"/>
    <property type="match status" value="1"/>
</dbReference>
<dbReference type="EMBL" id="NTFI01000013">
    <property type="protein sequence ID" value="PHQ23624.1"/>
    <property type="molecule type" value="Genomic_DNA"/>
</dbReference>
<dbReference type="Proteomes" id="UP000229044">
    <property type="component" value="Unassembled WGS sequence"/>
</dbReference>
<evidence type="ECO:0000313" key="1">
    <source>
        <dbReference type="EMBL" id="PHQ23624.1"/>
    </source>
</evidence>
<reference evidence="1 2" key="1">
    <citation type="submission" date="2017-09" db="EMBL/GenBank/DDBJ databases">
        <title>The draft genome sequences of Marinobacter guineae M3B.</title>
        <authorList>
            <person name="Cao J."/>
        </authorList>
    </citation>
    <scope>NUCLEOTIDE SEQUENCE [LARGE SCALE GENOMIC DNA]</scope>
    <source>
        <strain evidence="1 2">M3B</strain>
    </source>
</reference>
<dbReference type="OrthoDB" id="7063260at2"/>
<evidence type="ECO:0008006" key="3">
    <source>
        <dbReference type="Google" id="ProtNLM"/>
    </source>
</evidence>
<protein>
    <recommendedName>
        <fullName evidence="3">TIGR04255 family protein</fullName>
    </recommendedName>
</protein>